<dbReference type="AlphaFoldDB" id="A0A9D1L3I3"/>
<name>A0A9D1L3I3_9FIRM</name>
<dbReference type="InterPro" id="IPR026906">
    <property type="entry name" value="LRR_5"/>
</dbReference>
<reference evidence="2" key="2">
    <citation type="journal article" date="2021" name="PeerJ">
        <title>Extensive microbial diversity within the chicken gut microbiome revealed by metagenomics and culture.</title>
        <authorList>
            <person name="Gilroy R."/>
            <person name="Ravi A."/>
            <person name="Getino M."/>
            <person name="Pursley I."/>
            <person name="Horton D.L."/>
            <person name="Alikhan N.F."/>
            <person name="Baker D."/>
            <person name="Gharbi K."/>
            <person name="Hall N."/>
            <person name="Watson M."/>
            <person name="Adriaenssens E.M."/>
            <person name="Foster-Nyarko E."/>
            <person name="Jarju S."/>
            <person name="Secka A."/>
            <person name="Antonio M."/>
            <person name="Oren A."/>
            <person name="Chaudhuri R.R."/>
            <person name="La Ragione R."/>
            <person name="Hildebrand F."/>
            <person name="Pallen M.J."/>
        </authorList>
    </citation>
    <scope>NUCLEOTIDE SEQUENCE</scope>
    <source>
        <strain evidence="2">1063</strain>
    </source>
</reference>
<dbReference type="Proteomes" id="UP000824088">
    <property type="component" value="Unassembled WGS sequence"/>
</dbReference>
<evidence type="ECO:0000313" key="3">
    <source>
        <dbReference type="Proteomes" id="UP000824088"/>
    </source>
</evidence>
<dbReference type="Gene3D" id="3.80.10.10">
    <property type="entry name" value="Ribonuclease Inhibitor"/>
    <property type="match status" value="2"/>
</dbReference>
<proteinExistence type="predicted"/>
<dbReference type="Pfam" id="PF13306">
    <property type="entry name" value="LRR_5"/>
    <property type="match status" value="3"/>
</dbReference>
<dbReference type="PANTHER" id="PTHR45661">
    <property type="entry name" value="SURFACE ANTIGEN"/>
    <property type="match status" value="1"/>
</dbReference>
<evidence type="ECO:0000256" key="1">
    <source>
        <dbReference type="SAM" id="SignalP"/>
    </source>
</evidence>
<sequence length="352" mass="36484">MRKKLVLMTAALLCLVLTVCILAACDENMPHSDIPSDAPREITTLDGFVLTLISETECELDEYVGDSANPIIPSEAEGRELTSVRSGAFYGASIESVTIPDSVVSIGSGAFENCISLTSVAFGNGVRAIDDYAFHNSGLKSISVPDSVTVLGDSVFRDCGALRSAHVGKGVSDIGERIFANCPVLSIISVDEENPVFHSDGECLIETESKVLRAGCSASVIPSDGSVTSVADEAFTACTFVSVAIPDAVTHIGDGAFAGCGELRSITIPRNVNHIGKGVFGRCGMLTSISVAAENAAYQSTGNCLVERASKTLVAGCSASVIPSDGSVTSIGEEAFYGHWALTSAVIPDSVT</sequence>
<feature type="non-terminal residue" evidence="2">
    <location>
        <position position="352"/>
    </location>
</feature>
<evidence type="ECO:0000313" key="2">
    <source>
        <dbReference type="EMBL" id="HIU21953.1"/>
    </source>
</evidence>
<feature type="signal peptide" evidence="1">
    <location>
        <begin position="1"/>
        <end position="23"/>
    </location>
</feature>
<gene>
    <name evidence="2" type="ORF">IAD51_06995</name>
</gene>
<dbReference type="InterPro" id="IPR053139">
    <property type="entry name" value="Surface_bspA-like"/>
</dbReference>
<keyword evidence="1" id="KW-0732">Signal</keyword>
<dbReference type="EMBL" id="DVMN01000127">
    <property type="protein sequence ID" value="HIU21953.1"/>
    <property type="molecule type" value="Genomic_DNA"/>
</dbReference>
<protein>
    <submittedName>
        <fullName evidence="2">Leucine-rich repeat domain-containing protein</fullName>
    </submittedName>
</protein>
<dbReference type="PROSITE" id="PS51257">
    <property type="entry name" value="PROKAR_LIPOPROTEIN"/>
    <property type="match status" value="1"/>
</dbReference>
<accession>A0A9D1L3I3</accession>
<dbReference type="SUPFAM" id="SSF52058">
    <property type="entry name" value="L domain-like"/>
    <property type="match status" value="1"/>
</dbReference>
<comment type="caution">
    <text evidence="2">The sequence shown here is derived from an EMBL/GenBank/DDBJ whole genome shotgun (WGS) entry which is preliminary data.</text>
</comment>
<feature type="chain" id="PRO_5038986182" evidence="1">
    <location>
        <begin position="24"/>
        <end position="352"/>
    </location>
</feature>
<dbReference type="InterPro" id="IPR032675">
    <property type="entry name" value="LRR_dom_sf"/>
</dbReference>
<reference evidence="2" key="1">
    <citation type="submission" date="2020-10" db="EMBL/GenBank/DDBJ databases">
        <authorList>
            <person name="Gilroy R."/>
        </authorList>
    </citation>
    <scope>NUCLEOTIDE SEQUENCE</scope>
    <source>
        <strain evidence="2">1063</strain>
    </source>
</reference>
<dbReference type="PANTHER" id="PTHR45661:SF3">
    <property type="entry name" value="IG-LIKE DOMAIN-CONTAINING PROTEIN"/>
    <property type="match status" value="1"/>
</dbReference>
<organism evidence="2 3">
    <name type="scientific">Candidatus Limadaptatus stercorigallinarum</name>
    <dbReference type="NCBI Taxonomy" id="2840845"/>
    <lineage>
        <taxon>Bacteria</taxon>
        <taxon>Bacillati</taxon>
        <taxon>Bacillota</taxon>
        <taxon>Clostridia</taxon>
        <taxon>Eubacteriales</taxon>
        <taxon>Candidatus Limadaptatus</taxon>
    </lineage>
</organism>